<proteinExistence type="predicted"/>
<evidence type="ECO:0000259" key="1">
    <source>
        <dbReference type="Pfam" id="PF13460"/>
    </source>
</evidence>
<dbReference type="PANTHER" id="PTHR12126">
    <property type="entry name" value="NADH-UBIQUINONE OXIDOREDUCTASE 39 KDA SUBUNIT-RELATED"/>
    <property type="match status" value="1"/>
</dbReference>
<reference evidence="2 3" key="1">
    <citation type="submission" date="2016-10" db="EMBL/GenBank/DDBJ databases">
        <authorList>
            <person name="de Groot N.N."/>
        </authorList>
    </citation>
    <scope>NUCLEOTIDE SEQUENCE [LARGE SCALE GENOMIC DNA]</scope>
    <source>
        <strain evidence="2 3">S5-249</strain>
    </source>
</reference>
<evidence type="ECO:0000313" key="3">
    <source>
        <dbReference type="Proteomes" id="UP000198824"/>
    </source>
</evidence>
<evidence type="ECO:0000313" key="2">
    <source>
        <dbReference type="EMBL" id="SFR97786.1"/>
    </source>
</evidence>
<dbReference type="STRING" id="1166337.SAMN05192580_2207"/>
<dbReference type="RefSeq" id="WP_093314522.1">
    <property type="nucleotide sequence ID" value="NZ_FOZG01000002.1"/>
</dbReference>
<organism evidence="2 3">
    <name type="scientific">Sphingomonas jatrophae</name>
    <dbReference type="NCBI Taxonomy" id="1166337"/>
    <lineage>
        <taxon>Bacteria</taxon>
        <taxon>Pseudomonadati</taxon>
        <taxon>Pseudomonadota</taxon>
        <taxon>Alphaproteobacteria</taxon>
        <taxon>Sphingomonadales</taxon>
        <taxon>Sphingomonadaceae</taxon>
        <taxon>Sphingomonas</taxon>
    </lineage>
</organism>
<dbReference type="SUPFAM" id="SSF51735">
    <property type="entry name" value="NAD(P)-binding Rossmann-fold domains"/>
    <property type="match status" value="1"/>
</dbReference>
<dbReference type="GO" id="GO:0044877">
    <property type="term" value="F:protein-containing complex binding"/>
    <property type="evidence" value="ECO:0007669"/>
    <property type="project" value="TreeGrafter"/>
</dbReference>
<dbReference type="OrthoDB" id="9776313at2"/>
<gene>
    <name evidence="2" type="ORF">SAMN05192580_2207</name>
</gene>
<dbReference type="InterPro" id="IPR051207">
    <property type="entry name" value="ComplexI_NDUFA9_subunit"/>
</dbReference>
<dbReference type="PANTHER" id="PTHR12126:SF11">
    <property type="entry name" value="NADH DEHYDROGENASE [UBIQUINONE] 1 ALPHA SUBCOMPLEX SUBUNIT 9, MITOCHONDRIAL"/>
    <property type="match status" value="1"/>
</dbReference>
<dbReference type="Proteomes" id="UP000198824">
    <property type="component" value="Unassembled WGS sequence"/>
</dbReference>
<sequence>MTQLVTLFGGGGFLGRYLARELMKTGTRVRFAARRPERAWFLKPQGGLGQTQFVAADVRRPETVERALLGADAAVNLVGVLKGDFDAYHVDGACNVAEAAARLGVKALVQISALGADPAGTSRYQRSKGEGEAAVRAAFPAATILRPSVLFGPEDGFVNLFAKLARVAPFLPVIRPQAKLQPAWVADVARAAAQAVLDPARHGGHTYSLGGPQVLTMAELNRMILGWIGRDSRVWEVPDALSQGLVSMTGWLPGAPVTADRFQTLGQDNVVPAGAEGFAAFGIEPTPLGAVAPGWLVQYRRHGRFGLNQAAR</sequence>
<feature type="domain" description="NAD(P)-binding" evidence="1">
    <location>
        <begin position="9"/>
        <end position="151"/>
    </location>
</feature>
<dbReference type="AlphaFoldDB" id="A0A1I6L2W3"/>
<dbReference type="EMBL" id="FOZG01000002">
    <property type="protein sequence ID" value="SFR97786.1"/>
    <property type="molecule type" value="Genomic_DNA"/>
</dbReference>
<dbReference type="InterPro" id="IPR036291">
    <property type="entry name" value="NAD(P)-bd_dom_sf"/>
</dbReference>
<dbReference type="InterPro" id="IPR016040">
    <property type="entry name" value="NAD(P)-bd_dom"/>
</dbReference>
<name>A0A1I6L2W3_9SPHN</name>
<accession>A0A1I6L2W3</accession>
<dbReference type="Gene3D" id="3.40.50.720">
    <property type="entry name" value="NAD(P)-binding Rossmann-like Domain"/>
    <property type="match status" value="1"/>
</dbReference>
<protein>
    <submittedName>
        <fullName evidence="2">NADH dehydrogenase</fullName>
    </submittedName>
</protein>
<keyword evidence="3" id="KW-1185">Reference proteome</keyword>
<dbReference type="CDD" id="cd05271">
    <property type="entry name" value="NDUFA9_like_SDR_a"/>
    <property type="match status" value="1"/>
</dbReference>
<dbReference type="Pfam" id="PF13460">
    <property type="entry name" value="NAD_binding_10"/>
    <property type="match status" value="1"/>
</dbReference>